<feature type="transmembrane region" description="Helical" evidence="11">
    <location>
        <begin position="40"/>
        <end position="59"/>
    </location>
</feature>
<keyword evidence="8 11" id="KW-0472">Membrane</keyword>
<keyword evidence="3" id="KW-0813">Transport</keyword>
<evidence type="ECO:0000256" key="7">
    <source>
        <dbReference type="ARBA" id="ARBA00022989"/>
    </source>
</evidence>
<dbReference type="Gene3D" id="1.20.1250.20">
    <property type="entry name" value="MFS general substrate transporter like domains"/>
    <property type="match status" value="2"/>
</dbReference>
<dbReference type="Proteomes" id="UP000549616">
    <property type="component" value="Unassembled WGS sequence"/>
</dbReference>
<dbReference type="CDD" id="cd17369">
    <property type="entry name" value="MFS_ShiA_like"/>
    <property type="match status" value="1"/>
</dbReference>
<dbReference type="AlphaFoldDB" id="A0A853B9C9"/>
<evidence type="ECO:0000256" key="9">
    <source>
        <dbReference type="ARBA" id="ARBA00037295"/>
    </source>
</evidence>
<reference evidence="13 14" key="1">
    <citation type="submission" date="2020-07" db="EMBL/GenBank/DDBJ databases">
        <title>Sequencing the genomes of 1000 actinobacteria strains.</title>
        <authorList>
            <person name="Klenk H.-P."/>
        </authorList>
    </citation>
    <scope>NUCLEOTIDE SEQUENCE [LARGE SCALE GENOMIC DNA]</scope>
    <source>
        <strain evidence="13 14">DSM 104006</strain>
    </source>
</reference>
<name>A0A853B9C9_9PSEU</name>
<evidence type="ECO:0000256" key="11">
    <source>
        <dbReference type="SAM" id="Phobius"/>
    </source>
</evidence>
<sequence>MSSPQERVTNPARTVPPGRRELRRIATASLVGTMVEWYDFYIYGTAAALALGDLFFPSLNPTAQTLSAFATFAIGFLARPLGGILFGHLGDRIGRRYVLIVTLLLMGLSTFAIGLLPTYASIGIAAPILLVALRFLQGIAVGGEWGGAVLLGVERAPAHRRTFYGSFAQVGSPLGLLLAAAVFAAVETLPADAVHSWGWRIPFLLSVVLIAIGQFVRSRIEESPAVEKKEKVRLPIGIVLREHWTAVLLGTGAMVVTLTGFYLSTTFLTSYGTKHLGFSSNDLLVGTMLVAVVQIVSLPVAAILADRRGRRPVILAGTLISAALSVPLFALAGTGVVVLLWLGMVLFNIGRSLIYGPLPAFAAALFPAEVRFTGISLCYQLAGILGGGLAPLIAVALAAQGGATPVAVYLGATGLLSAVCVVLIGRRVTHL</sequence>
<feature type="domain" description="Major facilitator superfamily (MFS) profile" evidence="12">
    <location>
        <begin position="25"/>
        <end position="429"/>
    </location>
</feature>
<dbReference type="InterPro" id="IPR005829">
    <property type="entry name" value="Sugar_transporter_CS"/>
</dbReference>
<keyword evidence="14" id="KW-1185">Reference proteome</keyword>
<keyword evidence="5 11" id="KW-0812">Transmembrane</keyword>
<evidence type="ECO:0000256" key="1">
    <source>
        <dbReference type="ARBA" id="ARBA00004651"/>
    </source>
</evidence>
<feature type="transmembrane region" description="Helical" evidence="11">
    <location>
        <begin position="98"/>
        <end position="122"/>
    </location>
</feature>
<comment type="caution">
    <text evidence="13">The sequence shown here is derived from an EMBL/GenBank/DDBJ whole genome shotgun (WGS) entry which is preliminary data.</text>
</comment>
<comment type="similarity">
    <text evidence="2">Belongs to the major facilitator superfamily. Metabolite:H+ Symporter (MHS) family (TC 2.A.1.6) family.</text>
</comment>
<evidence type="ECO:0000256" key="4">
    <source>
        <dbReference type="ARBA" id="ARBA00022475"/>
    </source>
</evidence>
<dbReference type="GO" id="GO:0005886">
    <property type="term" value="C:plasma membrane"/>
    <property type="evidence" value="ECO:0007669"/>
    <property type="project" value="UniProtKB-SubCell"/>
</dbReference>
<comment type="function">
    <text evidence="9">May be a proton symporter involved in the uptake of osmolytes such as proline and glycine betaine.</text>
</comment>
<feature type="transmembrane region" description="Helical" evidence="11">
    <location>
        <begin position="378"/>
        <end position="400"/>
    </location>
</feature>
<feature type="transmembrane region" description="Helical" evidence="11">
    <location>
        <begin position="338"/>
        <end position="366"/>
    </location>
</feature>
<dbReference type="PROSITE" id="PS50850">
    <property type="entry name" value="MFS"/>
    <property type="match status" value="1"/>
</dbReference>
<comment type="subcellular location">
    <subcellularLocation>
        <location evidence="1">Cell membrane</location>
        <topology evidence="1">Multi-pass membrane protein</topology>
    </subcellularLocation>
</comment>
<keyword evidence="7 11" id="KW-1133">Transmembrane helix</keyword>
<keyword evidence="6" id="KW-0769">Symport</keyword>
<feature type="transmembrane region" description="Helical" evidence="11">
    <location>
        <begin position="128"/>
        <end position="151"/>
    </location>
</feature>
<dbReference type="SUPFAM" id="SSF103473">
    <property type="entry name" value="MFS general substrate transporter"/>
    <property type="match status" value="1"/>
</dbReference>
<dbReference type="Pfam" id="PF07690">
    <property type="entry name" value="MFS_1"/>
    <property type="match status" value="1"/>
</dbReference>
<dbReference type="EMBL" id="JACCFK010000001">
    <property type="protein sequence ID" value="NYI91347.1"/>
    <property type="molecule type" value="Genomic_DNA"/>
</dbReference>
<evidence type="ECO:0000256" key="2">
    <source>
        <dbReference type="ARBA" id="ARBA00008240"/>
    </source>
</evidence>
<evidence type="ECO:0000313" key="14">
    <source>
        <dbReference type="Proteomes" id="UP000549616"/>
    </source>
</evidence>
<feature type="transmembrane region" description="Helical" evidence="11">
    <location>
        <begin position="65"/>
        <end position="86"/>
    </location>
</feature>
<feature type="transmembrane region" description="Helical" evidence="11">
    <location>
        <begin position="197"/>
        <end position="217"/>
    </location>
</feature>
<proteinExistence type="inferred from homology"/>
<evidence type="ECO:0000256" key="3">
    <source>
        <dbReference type="ARBA" id="ARBA00022448"/>
    </source>
</evidence>
<keyword evidence="4" id="KW-1003">Cell membrane</keyword>
<dbReference type="PROSITE" id="PS00217">
    <property type="entry name" value="SUGAR_TRANSPORT_2"/>
    <property type="match status" value="1"/>
</dbReference>
<dbReference type="InterPro" id="IPR036259">
    <property type="entry name" value="MFS_trans_sf"/>
</dbReference>
<feature type="transmembrane region" description="Helical" evidence="11">
    <location>
        <begin position="163"/>
        <end position="185"/>
    </location>
</feature>
<dbReference type="InterPro" id="IPR020846">
    <property type="entry name" value="MFS_dom"/>
</dbReference>
<feature type="transmembrane region" description="Helical" evidence="11">
    <location>
        <begin position="283"/>
        <end position="305"/>
    </location>
</feature>
<evidence type="ECO:0000256" key="10">
    <source>
        <dbReference type="ARBA" id="ARBA00039918"/>
    </source>
</evidence>
<dbReference type="FunFam" id="1.20.1250.20:FF:000001">
    <property type="entry name" value="Dicarboxylate MFS transporter"/>
    <property type="match status" value="1"/>
</dbReference>
<gene>
    <name evidence="13" type="ORF">HNR02_004670</name>
</gene>
<feature type="transmembrane region" description="Helical" evidence="11">
    <location>
        <begin position="312"/>
        <end position="332"/>
    </location>
</feature>
<dbReference type="GO" id="GO:0015293">
    <property type="term" value="F:symporter activity"/>
    <property type="evidence" value="ECO:0007669"/>
    <property type="project" value="UniProtKB-KW"/>
</dbReference>
<organism evidence="13 14">
    <name type="scientific">Amycolatopsis endophytica</name>
    <dbReference type="NCBI Taxonomy" id="860233"/>
    <lineage>
        <taxon>Bacteria</taxon>
        <taxon>Bacillati</taxon>
        <taxon>Actinomycetota</taxon>
        <taxon>Actinomycetes</taxon>
        <taxon>Pseudonocardiales</taxon>
        <taxon>Pseudonocardiaceae</taxon>
        <taxon>Amycolatopsis</taxon>
    </lineage>
</organism>
<evidence type="ECO:0000256" key="8">
    <source>
        <dbReference type="ARBA" id="ARBA00023136"/>
    </source>
</evidence>
<dbReference type="PANTHER" id="PTHR43045">
    <property type="entry name" value="SHIKIMATE TRANSPORTER"/>
    <property type="match status" value="1"/>
</dbReference>
<evidence type="ECO:0000256" key="5">
    <source>
        <dbReference type="ARBA" id="ARBA00022692"/>
    </source>
</evidence>
<evidence type="ECO:0000259" key="12">
    <source>
        <dbReference type="PROSITE" id="PS50850"/>
    </source>
</evidence>
<feature type="transmembrane region" description="Helical" evidence="11">
    <location>
        <begin position="406"/>
        <end position="425"/>
    </location>
</feature>
<dbReference type="InterPro" id="IPR011701">
    <property type="entry name" value="MFS"/>
</dbReference>
<evidence type="ECO:0000313" key="13">
    <source>
        <dbReference type="EMBL" id="NYI91347.1"/>
    </source>
</evidence>
<accession>A0A853B9C9</accession>
<protein>
    <recommendedName>
        <fullName evidence="10">Putative proline/betaine transporter</fullName>
    </recommendedName>
</protein>
<evidence type="ECO:0000256" key="6">
    <source>
        <dbReference type="ARBA" id="ARBA00022847"/>
    </source>
</evidence>
<dbReference type="RefSeq" id="WP_179775248.1">
    <property type="nucleotide sequence ID" value="NZ_JACCFK010000001.1"/>
</dbReference>
<feature type="transmembrane region" description="Helical" evidence="11">
    <location>
        <begin position="238"/>
        <end position="263"/>
    </location>
</feature>
<dbReference type="PANTHER" id="PTHR43045:SF1">
    <property type="entry name" value="SHIKIMATE TRANSPORTER"/>
    <property type="match status" value="1"/>
</dbReference>